<evidence type="ECO:0000256" key="3">
    <source>
        <dbReference type="ARBA" id="ARBA00022833"/>
    </source>
</evidence>
<dbReference type="Pfam" id="PF00642">
    <property type="entry name" value="zf-CCCH"/>
    <property type="match status" value="1"/>
</dbReference>
<keyword evidence="3 4" id="KW-0862">Zinc</keyword>
<dbReference type="SUPFAM" id="SSF51230">
    <property type="entry name" value="Single hybrid motif"/>
    <property type="match status" value="1"/>
</dbReference>
<feature type="zinc finger region" description="C3H1-type" evidence="4">
    <location>
        <begin position="15"/>
        <end position="38"/>
    </location>
</feature>
<feature type="region of interest" description="Disordered" evidence="5">
    <location>
        <begin position="36"/>
        <end position="61"/>
    </location>
</feature>
<dbReference type="PANTHER" id="PTHR13651:SF0">
    <property type="entry name" value="PROTEIN ABITRAM"/>
    <property type="match status" value="1"/>
</dbReference>
<name>A0A2R5G2G6_9STRA</name>
<evidence type="ECO:0000256" key="4">
    <source>
        <dbReference type="PROSITE-ProRule" id="PRU00723"/>
    </source>
</evidence>
<dbReference type="GO" id="GO:0005634">
    <property type="term" value="C:nucleus"/>
    <property type="evidence" value="ECO:0007669"/>
    <property type="project" value="TreeGrafter"/>
</dbReference>
<feature type="region of interest" description="Disordered" evidence="5">
    <location>
        <begin position="211"/>
        <end position="234"/>
    </location>
</feature>
<keyword evidence="1 4" id="KW-0479">Metal-binding</keyword>
<dbReference type="GO" id="GO:0008270">
    <property type="term" value="F:zinc ion binding"/>
    <property type="evidence" value="ECO:0007669"/>
    <property type="project" value="UniProtKB-KW"/>
</dbReference>
<dbReference type="InterPro" id="IPR036855">
    <property type="entry name" value="Znf_CCCH_sf"/>
</dbReference>
<proteinExistence type="predicted"/>
<keyword evidence="8" id="KW-1185">Reference proteome</keyword>
<dbReference type="Gene3D" id="4.10.1000.10">
    <property type="entry name" value="Zinc finger, CCCH-type"/>
    <property type="match status" value="1"/>
</dbReference>
<accession>A0A2R5G2G6</accession>
<protein>
    <submittedName>
        <fullName evidence="7">Protein Simiate</fullName>
    </submittedName>
</protein>
<dbReference type="AlphaFoldDB" id="A0A2R5G2G6"/>
<evidence type="ECO:0000256" key="2">
    <source>
        <dbReference type="ARBA" id="ARBA00022771"/>
    </source>
</evidence>
<evidence type="ECO:0000259" key="6">
    <source>
        <dbReference type="PROSITE" id="PS50103"/>
    </source>
</evidence>
<feature type="compositionally biased region" description="Basic and acidic residues" evidence="5">
    <location>
        <begin position="36"/>
        <end position="47"/>
    </location>
</feature>
<dbReference type="InterPro" id="IPR000571">
    <property type="entry name" value="Znf_CCCH"/>
</dbReference>
<reference evidence="7 8" key="1">
    <citation type="submission" date="2017-12" db="EMBL/GenBank/DDBJ databases">
        <title>Sequencing, de novo assembly and annotation of complete genome of a new Thraustochytrid species, strain FCC1311.</title>
        <authorList>
            <person name="Sedici K."/>
            <person name="Godart F."/>
            <person name="Aiese Cigliano R."/>
            <person name="Sanseverino W."/>
            <person name="Barakat M."/>
            <person name="Ortet P."/>
            <person name="Marechal E."/>
            <person name="Cagnac O."/>
            <person name="Amato A."/>
        </authorList>
    </citation>
    <scope>NUCLEOTIDE SEQUENCE [LARGE SCALE GENOMIC DNA]</scope>
</reference>
<keyword evidence="2 4" id="KW-0863">Zinc-finger</keyword>
<gene>
    <name evidence="7" type="ORF">FCC1311_001372</name>
</gene>
<dbReference type="OrthoDB" id="48130at2759"/>
<dbReference type="PANTHER" id="PTHR13651">
    <property type="entry name" value="PROTEIN ABITRAM"/>
    <property type="match status" value="1"/>
</dbReference>
<dbReference type="InParanoid" id="A0A2R5G2G6"/>
<dbReference type="SUPFAM" id="SSF90229">
    <property type="entry name" value="CCCH zinc finger"/>
    <property type="match status" value="1"/>
</dbReference>
<dbReference type="PROSITE" id="PS50103">
    <property type="entry name" value="ZF_C3H1"/>
    <property type="match status" value="1"/>
</dbReference>
<comment type="caution">
    <text evidence="7">The sequence shown here is derived from an EMBL/GenBank/DDBJ whole genome shotgun (WGS) entry which is preliminary data.</text>
</comment>
<dbReference type="EMBL" id="BEYU01000001">
    <property type="protein sequence ID" value="GBG23918.1"/>
    <property type="molecule type" value="Genomic_DNA"/>
</dbReference>
<evidence type="ECO:0000256" key="5">
    <source>
        <dbReference type="SAM" id="MobiDB-lite"/>
    </source>
</evidence>
<dbReference type="Proteomes" id="UP000241890">
    <property type="component" value="Unassembled WGS sequence"/>
</dbReference>
<organism evidence="7 8">
    <name type="scientific">Hondaea fermentalgiana</name>
    <dbReference type="NCBI Taxonomy" id="2315210"/>
    <lineage>
        <taxon>Eukaryota</taxon>
        <taxon>Sar</taxon>
        <taxon>Stramenopiles</taxon>
        <taxon>Bigyra</taxon>
        <taxon>Labyrinthulomycetes</taxon>
        <taxon>Thraustochytrida</taxon>
        <taxon>Thraustochytriidae</taxon>
        <taxon>Hondaea</taxon>
    </lineage>
</organism>
<evidence type="ECO:0000256" key="1">
    <source>
        <dbReference type="ARBA" id="ARBA00022723"/>
    </source>
</evidence>
<evidence type="ECO:0000313" key="7">
    <source>
        <dbReference type="EMBL" id="GBG23918.1"/>
    </source>
</evidence>
<evidence type="ECO:0000313" key="8">
    <source>
        <dbReference type="Proteomes" id="UP000241890"/>
    </source>
</evidence>
<feature type="domain" description="C3H1-type" evidence="6">
    <location>
        <begin position="15"/>
        <end position="38"/>
    </location>
</feature>
<dbReference type="InterPro" id="IPR039169">
    <property type="entry name" value="Abitram"/>
</dbReference>
<sequence length="234" mass="25180">MGKRRRGGGGGGGGVCHEWRREGSCAFGDKCKFKHEDASNKSEKGNHQPEGNDDNEVQDGNCVPLYAKDVDPAARGPIKRPRSVEARSFTERIAADGTTRVLEHPNGLLIILLAQENPLCATARAGEIASIKYEDSLQDVEVSGKRKHGAVKVNLGATLVRVVGRDGQEHDITSPVVGRVVETNRRLEAEPGLLAGREGYLAVLSQTPRQAEKDSALLPDSAHVKQPETEVVPP</sequence>
<dbReference type="InterPro" id="IPR011053">
    <property type="entry name" value="Single_hybrid_motif"/>
</dbReference>